<accession>A0A8H6HN56</accession>
<evidence type="ECO:0008006" key="4">
    <source>
        <dbReference type="Google" id="ProtNLM"/>
    </source>
</evidence>
<feature type="chain" id="PRO_5034965365" description="C2H2-type domain-containing protein" evidence="1">
    <location>
        <begin position="22"/>
        <end position="160"/>
    </location>
</feature>
<dbReference type="EMBL" id="JACGCI010000068">
    <property type="protein sequence ID" value="KAF6748756.1"/>
    <property type="molecule type" value="Genomic_DNA"/>
</dbReference>
<name>A0A8H6HN56_9AGAR</name>
<evidence type="ECO:0000313" key="2">
    <source>
        <dbReference type="EMBL" id="KAF6748756.1"/>
    </source>
</evidence>
<comment type="caution">
    <text evidence="2">The sequence shown here is derived from an EMBL/GenBank/DDBJ whole genome shotgun (WGS) entry which is preliminary data.</text>
</comment>
<keyword evidence="1" id="KW-0732">Signal</keyword>
<keyword evidence="3" id="KW-1185">Reference proteome</keyword>
<evidence type="ECO:0000313" key="3">
    <source>
        <dbReference type="Proteomes" id="UP000521943"/>
    </source>
</evidence>
<proteinExistence type="predicted"/>
<sequence>MQFSLLAFLPVFISLASIVNAHHDHGLHARDEVSATRSFDESQLSLRELLGEMTTRELIEEFTERLERRNVFTCPCCKATFTEAQTEQACGRRHGEEALHSLLEVYFQCKASMDIGAYEFSCAVGFRRASSSNIPESQVRRTYGGKDVRKAVYESHKEAE</sequence>
<feature type="signal peptide" evidence="1">
    <location>
        <begin position="1"/>
        <end position="21"/>
    </location>
</feature>
<dbReference type="Proteomes" id="UP000521943">
    <property type="component" value="Unassembled WGS sequence"/>
</dbReference>
<evidence type="ECO:0000256" key="1">
    <source>
        <dbReference type="SAM" id="SignalP"/>
    </source>
</evidence>
<dbReference type="AlphaFoldDB" id="A0A8H6HN56"/>
<gene>
    <name evidence="2" type="ORF">DFP72DRAFT_853142</name>
</gene>
<protein>
    <recommendedName>
        <fullName evidence="4">C2H2-type domain-containing protein</fullName>
    </recommendedName>
</protein>
<reference evidence="2 3" key="1">
    <citation type="submission" date="2020-07" db="EMBL/GenBank/DDBJ databases">
        <title>Comparative genomics of pyrophilous fungi reveals a link between fire events and developmental genes.</title>
        <authorList>
            <consortium name="DOE Joint Genome Institute"/>
            <person name="Steindorff A.S."/>
            <person name="Carver A."/>
            <person name="Calhoun S."/>
            <person name="Stillman K."/>
            <person name="Liu H."/>
            <person name="Lipzen A."/>
            <person name="Pangilinan J."/>
            <person name="Labutti K."/>
            <person name="Bruns T.D."/>
            <person name="Grigoriev I.V."/>
        </authorList>
    </citation>
    <scope>NUCLEOTIDE SEQUENCE [LARGE SCALE GENOMIC DNA]</scope>
    <source>
        <strain evidence="2 3">CBS 144469</strain>
    </source>
</reference>
<organism evidence="2 3">
    <name type="scientific">Ephemerocybe angulata</name>
    <dbReference type="NCBI Taxonomy" id="980116"/>
    <lineage>
        <taxon>Eukaryota</taxon>
        <taxon>Fungi</taxon>
        <taxon>Dikarya</taxon>
        <taxon>Basidiomycota</taxon>
        <taxon>Agaricomycotina</taxon>
        <taxon>Agaricomycetes</taxon>
        <taxon>Agaricomycetidae</taxon>
        <taxon>Agaricales</taxon>
        <taxon>Agaricineae</taxon>
        <taxon>Psathyrellaceae</taxon>
        <taxon>Ephemerocybe</taxon>
    </lineage>
</organism>